<name>A0A9P6UDV0_9FUNG</name>
<dbReference type="InterPro" id="IPR039365">
    <property type="entry name" value="IS701-like"/>
</dbReference>
<dbReference type="InterPro" id="IPR038721">
    <property type="entry name" value="IS701-like_DDE_dom"/>
</dbReference>
<evidence type="ECO:0000259" key="1">
    <source>
        <dbReference type="Pfam" id="PF13546"/>
    </source>
</evidence>
<evidence type="ECO:0000313" key="3">
    <source>
        <dbReference type="Proteomes" id="UP000823405"/>
    </source>
</evidence>
<dbReference type="InterPro" id="IPR012337">
    <property type="entry name" value="RNaseH-like_sf"/>
</dbReference>
<accession>A0A9P6UDV0</accession>
<dbReference type="NCBIfam" id="NF033540">
    <property type="entry name" value="transpos_IS701"/>
    <property type="match status" value="1"/>
</dbReference>
<feature type="domain" description="Transposase IS701-like DDE" evidence="1">
    <location>
        <begin position="1"/>
        <end position="157"/>
    </location>
</feature>
<keyword evidence="3" id="KW-1185">Reference proteome</keyword>
<dbReference type="PANTHER" id="PTHR33627">
    <property type="entry name" value="TRANSPOSASE"/>
    <property type="match status" value="1"/>
</dbReference>
<reference evidence="2" key="1">
    <citation type="journal article" date="2020" name="Fungal Divers.">
        <title>Resolving the Mortierellaceae phylogeny through synthesis of multi-gene phylogenetics and phylogenomics.</title>
        <authorList>
            <person name="Vandepol N."/>
            <person name="Liber J."/>
            <person name="Desiro A."/>
            <person name="Na H."/>
            <person name="Kennedy M."/>
            <person name="Barry K."/>
            <person name="Grigoriev I.V."/>
            <person name="Miller A.N."/>
            <person name="O'Donnell K."/>
            <person name="Stajich J.E."/>
            <person name="Bonito G."/>
        </authorList>
    </citation>
    <scope>NUCLEOTIDE SEQUENCE</scope>
    <source>
        <strain evidence="2">NVP60</strain>
    </source>
</reference>
<dbReference type="OrthoDB" id="10617533at2759"/>
<evidence type="ECO:0000313" key="2">
    <source>
        <dbReference type="EMBL" id="KAG0276143.1"/>
    </source>
</evidence>
<dbReference type="Proteomes" id="UP000823405">
    <property type="component" value="Unassembled WGS sequence"/>
</dbReference>
<sequence length="293" mass="33475">MVSLSVANEVGSLPVGCQLYLPLEWAEDAERRKRAGVPESIKFMTKGQLARSLITNALEAGVEPGPVLADAAYGDEAEWRDWLSKRHLTYGLGIRLGTKVWWGSHQPARDPVPNRFGRARVRLVRDETHQPISVQELAFALPAQSFRNISWREGEAGPLSSRFARVRVRAAHDNQPREEEWLVIEWPKGEAEPTRYWLSNLPKEIKFGALVKTLKARWQIERDYQELKQELGMGHYEGRNWRGFHHHLSLCIAAYGFLMLERIKYFKKKSARFKEPALPEGFRPRGTPANAAA</sequence>
<dbReference type="EMBL" id="JAAAIN010005109">
    <property type="protein sequence ID" value="KAG0276143.1"/>
    <property type="molecule type" value="Genomic_DNA"/>
</dbReference>
<comment type="caution">
    <text evidence="2">The sequence shown here is derived from an EMBL/GenBank/DDBJ whole genome shotgun (WGS) entry which is preliminary data.</text>
</comment>
<dbReference type="SUPFAM" id="SSF53098">
    <property type="entry name" value="Ribonuclease H-like"/>
    <property type="match status" value="1"/>
</dbReference>
<dbReference type="Pfam" id="PF13546">
    <property type="entry name" value="DDE_5"/>
    <property type="match status" value="1"/>
</dbReference>
<protein>
    <recommendedName>
        <fullName evidence="1">Transposase IS701-like DDE domain-containing protein</fullName>
    </recommendedName>
</protein>
<dbReference type="PANTHER" id="PTHR33627:SF1">
    <property type="entry name" value="TRANSPOSASE"/>
    <property type="match status" value="1"/>
</dbReference>
<organism evidence="2 3">
    <name type="scientific">Linnemannia gamsii</name>
    <dbReference type="NCBI Taxonomy" id="64522"/>
    <lineage>
        <taxon>Eukaryota</taxon>
        <taxon>Fungi</taxon>
        <taxon>Fungi incertae sedis</taxon>
        <taxon>Mucoromycota</taxon>
        <taxon>Mortierellomycotina</taxon>
        <taxon>Mortierellomycetes</taxon>
        <taxon>Mortierellales</taxon>
        <taxon>Mortierellaceae</taxon>
        <taxon>Linnemannia</taxon>
    </lineage>
</organism>
<dbReference type="AlphaFoldDB" id="A0A9P6UDV0"/>
<feature type="non-terminal residue" evidence="2">
    <location>
        <position position="293"/>
    </location>
</feature>
<gene>
    <name evidence="2" type="ORF">BGZ97_010149</name>
</gene>
<proteinExistence type="predicted"/>